<evidence type="ECO:0000313" key="16">
    <source>
        <dbReference type="Proteomes" id="UP001500027"/>
    </source>
</evidence>
<dbReference type="Pfam" id="PF07715">
    <property type="entry name" value="Plug"/>
    <property type="match status" value="1"/>
</dbReference>
<reference evidence="16" key="1">
    <citation type="journal article" date="2019" name="Int. J. Syst. Evol. Microbiol.">
        <title>The Global Catalogue of Microorganisms (GCM) 10K type strain sequencing project: providing services to taxonomists for standard genome sequencing and annotation.</title>
        <authorList>
            <consortium name="The Broad Institute Genomics Platform"/>
            <consortium name="The Broad Institute Genome Sequencing Center for Infectious Disease"/>
            <person name="Wu L."/>
            <person name="Ma J."/>
        </authorList>
    </citation>
    <scope>NUCLEOTIDE SEQUENCE [LARGE SCALE GENOMIC DNA]</scope>
    <source>
        <strain evidence="16">JCM 17452</strain>
    </source>
</reference>
<dbReference type="Gene3D" id="2.170.130.10">
    <property type="entry name" value="TonB-dependent receptor, plug domain"/>
    <property type="match status" value="1"/>
</dbReference>
<evidence type="ECO:0000259" key="13">
    <source>
        <dbReference type="Pfam" id="PF00593"/>
    </source>
</evidence>
<feature type="chain" id="PRO_5046375941" evidence="12">
    <location>
        <begin position="22"/>
        <end position="1067"/>
    </location>
</feature>
<dbReference type="Gene3D" id="2.60.40.1120">
    <property type="entry name" value="Carboxypeptidase-like, regulatory domain"/>
    <property type="match status" value="1"/>
</dbReference>
<gene>
    <name evidence="15" type="ORF">GCM10022257_01810</name>
</gene>
<keyword evidence="4 10" id="KW-0812">Transmembrane</keyword>
<feature type="domain" description="TonB-dependent receptor plug" evidence="14">
    <location>
        <begin position="116"/>
        <end position="241"/>
    </location>
</feature>
<evidence type="ECO:0000256" key="8">
    <source>
        <dbReference type="ARBA" id="ARBA00023170"/>
    </source>
</evidence>
<dbReference type="Gene3D" id="2.40.170.20">
    <property type="entry name" value="TonB-dependent receptor, beta-barrel domain"/>
    <property type="match status" value="1"/>
</dbReference>
<keyword evidence="8" id="KW-0675">Receptor</keyword>
<sequence length="1067" mass="116269">MKTKFSVLTLLLAFVVQFSFAQEKTVSGTVSDGNGMPLPGATVLVKGTTNGTSTDFDGNYSITLSQGDVLVFSFVGYNTQEIAVGASNSINATMQDDATTLEEVVVTAQGIRREKKALGYAVSTLKGEAVAERPETDVARALSGQVAGVNILGGSGIAGSGTNITIRGFSSITGDNQPLIIVDGVPFSNSTNETSTFSTTESGNNSASRLLDLDPNNISEVSVLKGLSATTLYGEQGRNGVILITTKNGSGETQKKLEVSVNSSYFVEQISSTPDYQNRYGGGWQNSLGKAFSNWGAEFTTPYSTTTHVYSGNAYAAAQNAGGVTFDDEFPQFAGNTSYVYRPYNSVEDFFTTGYTNVNNINVSKSSENLNINLSYTNTDQKGFTPNNTLRRNNFNIGGTAKLSNRFTFNGSMMYTNTDKVSPPNASSTGASNVSVGGTGVFANVFYTPRSVDLMGLPYKDSQNRSVYYRGGNDIQNPRWTAENEIDQEITDRIFLSMSGTYKLTDWMSLTWRTGLDSYNETASFKVNKGGINLPNGLYYETRATEKTWDHSFITNIDTDLSEKINLSATAGFNSRRNTYTSSTVNYDRQLIYGLFFANNFENRNATDLYQEQQNVYGLYGSATFGYENYLYLNVSGRNDWASTHESGNNSLFYPGASVSFIPTSAFPSLKSNTLNYLKLRFGYGSSARFAGPYVTRNALGVQARGWLDRSGNPVNVNGSNVNINDSGINRLGNPDLKPELVSELELGLEFKLLNNRLGFEASVYKKEAEDQILDQRVDPASGYTVTAINAGNLETEGIEIGINAVPYQNDNFRWDLILNFDAYESTVTELPVDGALFLSGPFSNLGNFAIEGQPFNTMMGDVVQRDASGNPIVGTDGLYLLQDEIGIIGDPNPDWNSTFINNISYKGFKFSMQWDYTHGGDMYSATANTLLIRGQAGETGFDRTIPVVAPGVFANGTPNNIQISSNDHYWENLGNEEFKVYDASTLRLREVSLSYSFPKKVLDKTPFGNLTISATGNNMWFKAFNFPDSINFDPSVSSEGVGNSRGFDLLTGPTAKRYGISVRASF</sequence>
<evidence type="ECO:0000256" key="5">
    <source>
        <dbReference type="ARBA" id="ARBA00022729"/>
    </source>
</evidence>
<keyword evidence="7 10" id="KW-0472">Membrane</keyword>
<evidence type="ECO:0000256" key="1">
    <source>
        <dbReference type="ARBA" id="ARBA00004571"/>
    </source>
</evidence>
<dbReference type="Proteomes" id="UP001500027">
    <property type="component" value="Unassembled WGS sequence"/>
</dbReference>
<evidence type="ECO:0000256" key="12">
    <source>
        <dbReference type="SAM" id="SignalP"/>
    </source>
</evidence>
<dbReference type="SUPFAM" id="SSF56935">
    <property type="entry name" value="Porins"/>
    <property type="match status" value="1"/>
</dbReference>
<evidence type="ECO:0000256" key="2">
    <source>
        <dbReference type="ARBA" id="ARBA00022448"/>
    </source>
</evidence>
<dbReference type="InterPro" id="IPR023996">
    <property type="entry name" value="TonB-dep_OMP_SusC/RagA"/>
</dbReference>
<comment type="similarity">
    <text evidence="10 11">Belongs to the TonB-dependent receptor family.</text>
</comment>
<dbReference type="InterPro" id="IPR008969">
    <property type="entry name" value="CarboxyPept-like_regulatory"/>
</dbReference>
<feature type="domain" description="TonB-dependent receptor-like beta-barrel" evidence="13">
    <location>
        <begin position="452"/>
        <end position="930"/>
    </location>
</feature>
<comment type="caution">
    <text evidence="15">The sequence shown here is derived from an EMBL/GenBank/DDBJ whole genome shotgun (WGS) entry which is preliminary data.</text>
</comment>
<dbReference type="NCBIfam" id="TIGR04056">
    <property type="entry name" value="OMP_RagA_SusC"/>
    <property type="match status" value="1"/>
</dbReference>
<evidence type="ECO:0000256" key="11">
    <source>
        <dbReference type="RuleBase" id="RU003357"/>
    </source>
</evidence>
<evidence type="ECO:0000256" key="9">
    <source>
        <dbReference type="ARBA" id="ARBA00023237"/>
    </source>
</evidence>
<dbReference type="InterPro" id="IPR000531">
    <property type="entry name" value="Beta-barrel_TonB"/>
</dbReference>
<evidence type="ECO:0000313" key="15">
    <source>
        <dbReference type="EMBL" id="GAA4268080.1"/>
    </source>
</evidence>
<dbReference type="SUPFAM" id="SSF49464">
    <property type="entry name" value="Carboxypeptidase regulatory domain-like"/>
    <property type="match status" value="1"/>
</dbReference>
<evidence type="ECO:0000256" key="3">
    <source>
        <dbReference type="ARBA" id="ARBA00022452"/>
    </source>
</evidence>
<dbReference type="PANTHER" id="PTHR30069:SF29">
    <property type="entry name" value="HEMOGLOBIN AND HEMOGLOBIN-HAPTOGLOBIN-BINDING PROTEIN 1-RELATED"/>
    <property type="match status" value="1"/>
</dbReference>
<evidence type="ECO:0000256" key="6">
    <source>
        <dbReference type="ARBA" id="ARBA00023077"/>
    </source>
</evidence>
<dbReference type="PROSITE" id="PS52016">
    <property type="entry name" value="TONB_DEPENDENT_REC_3"/>
    <property type="match status" value="1"/>
</dbReference>
<keyword evidence="2 10" id="KW-0813">Transport</keyword>
<dbReference type="InterPro" id="IPR012910">
    <property type="entry name" value="Plug_dom"/>
</dbReference>
<dbReference type="PANTHER" id="PTHR30069">
    <property type="entry name" value="TONB-DEPENDENT OUTER MEMBRANE RECEPTOR"/>
    <property type="match status" value="1"/>
</dbReference>
<keyword evidence="9 10" id="KW-0998">Cell outer membrane</keyword>
<name>A0ABP8E766_9FLAO</name>
<evidence type="ECO:0000256" key="7">
    <source>
        <dbReference type="ARBA" id="ARBA00023136"/>
    </source>
</evidence>
<dbReference type="InterPro" id="IPR037066">
    <property type="entry name" value="Plug_dom_sf"/>
</dbReference>
<proteinExistence type="inferred from homology"/>
<dbReference type="Pfam" id="PF00593">
    <property type="entry name" value="TonB_dep_Rec_b-barrel"/>
    <property type="match status" value="1"/>
</dbReference>
<organism evidence="15 16">
    <name type="scientific">Hyunsoonleella aestuarii</name>
    <dbReference type="NCBI Taxonomy" id="912802"/>
    <lineage>
        <taxon>Bacteria</taxon>
        <taxon>Pseudomonadati</taxon>
        <taxon>Bacteroidota</taxon>
        <taxon>Flavobacteriia</taxon>
        <taxon>Flavobacteriales</taxon>
        <taxon>Flavobacteriaceae</taxon>
    </lineage>
</organism>
<keyword evidence="6 11" id="KW-0798">TonB box</keyword>
<evidence type="ECO:0000259" key="14">
    <source>
        <dbReference type="Pfam" id="PF07715"/>
    </source>
</evidence>
<keyword evidence="3 10" id="KW-1134">Transmembrane beta strand</keyword>
<evidence type="ECO:0000256" key="4">
    <source>
        <dbReference type="ARBA" id="ARBA00022692"/>
    </source>
</evidence>
<accession>A0ABP8E766</accession>
<keyword evidence="5 12" id="KW-0732">Signal</keyword>
<evidence type="ECO:0000256" key="10">
    <source>
        <dbReference type="PROSITE-ProRule" id="PRU01360"/>
    </source>
</evidence>
<dbReference type="EMBL" id="BAABAV010000001">
    <property type="protein sequence ID" value="GAA4268080.1"/>
    <property type="molecule type" value="Genomic_DNA"/>
</dbReference>
<dbReference type="RefSeq" id="WP_139001936.1">
    <property type="nucleotide sequence ID" value="NZ_BAABAV010000001.1"/>
</dbReference>
<protein>
    <submittedName>
        <fullName evidence="15">SusC/RagA family TonB-linked outer membrane protein</fullName>
    </submittedName>
</protein>
<dbReference type="InterPro" id="IPR036942">
    <property type="entry name" value="Beta-barrel_TonB_sf"/>
</dbReference>
<dbReference type="Pfam" id="PF13715">
    <property type="entry name" value="CarbopepD_reg_2"/>
    <property type="match status" value="1"/>
</dbReference>
<comment type="subcellular location">
    <subcellularLocation>
        <location evidence="1 10">Cell outer membrane</location>
        <topology evidence="1 10">Multi-pass membrane protein</topology>
    </subcellularLocation>
</comment>
<feature type="signal peptide" evidence="12">
    <location>
        <begin position="1"/>
        <end position="21"/>
    </location>
</feature>
<keyword evidence="16" id="KW-1185">Reference proteome</keyword>
<dbReference type="InterPro" id="IPR039426">
    <property type="entry name" value="TonB-dep_rcpt-like"/>
</dbReference>